<proteinExistence type="predicted"/>
<organism evidence="1 2">
    <name type="scientific">Bradyrhizobium centrolobii</name>
    <dbReference type="NCBI Taxonomy" id="1505087"/>
    <lineage>
        <taxon>Bacteria</taxon>
        <taxon>Pseudomonadati</taxon>
        <taxon>Pseudomonadota</taxon>
        <taxon>Alphaproteobacteria</taxon>
        <taxon>Hyphomicrobiales</taxon>
        <taxon>Nitrobacteraceae</taxon>
        <taxon>Bradyrhizobium</taxon>
    </lineage>
</organism>
<dbReference type="STRING" id="1505087.AYJ54_07925"/>
<gene>
    <name evidence="1" type="ORF">AYJ54_07925</name>
</gene>
<keyword evidence="2" id="KW-1185">Reference proteome</keyword>
<protein>
    <submittedName>
        <fullName evidence="1">Uncharacterized protein</fullName>
    </submittedName>
</protein>
<dbReference type="RefSeq" id="WP_063699199.1">
    <property type="nucleotide sequence ID" value="NZ_LUUB01000045.1"/>
</dbReference>
<dbReference type="AlphaFoldDB" id="A0A176YVN6"/>
<dbReference type="Proteomes" id="UP000076959">
    <property type="component" value="Unassembled WGS sequence"/>
</dbReference>
<evidence type="ECO:0000313" key="2">
    <source>
        <dbReference type="Proteomes" id="UP000076959"/>
    </source>
</evidence>
<evidence type="ECO:0000313" key="1">
    <source>
        <dbReference type="EMBL" id="OAF11779.1"/>
    </source>
</evidence>
<comment type="caution">
    <text evidence="1">The sequence shown here is derived from an EMBL/GenBank/DDBJ whole genome shotgun (WGS) entry which is preliminary data.</text>
</comment>
<name>A0A176YVN6_9BRAD</name>
<accession>A0A176YVN6</accession>
<sequence>MATAKDRRITLEASAFPGAAKVVMPGGETTIERGYGSALSKASAATLGKFAAADALIAAEQAVNDARSTGASAATIAKLVAAFNSADSAASGQGV</sequence>
<reference evidence="1 2" key="1">
    <citation type="submission" date="2016-03" db="EMBL/GenBank/DDBJ databases">
        <title>Draft Genome Sequence of the Strain BR 10245 (Bradyrhizobium sp.) isolated from nodules of Centrolobium paraense.</title>
        <authorList>
            <person name="Simoes-Araujo J.L.Sr."/>
            <person name="Barauna A.C."/>
            <person name="Silva K."/>
            <person name="Zilli J.E."/>
        </authorList>
    </citation>
    <scope>NUCLEOTIDE SEQUENCE [LARGE SCALE GENOMIC DNA]</scope>
    <source>
        <strain evidence="1 2">BR 10245</strain>
    </source>
</reference>
<dbReference type="EMBL" id="LUUB01000045">
    <property type="protein sequence ID" value="OAF11779.1"/>
    <property type="molecule type" value="Genomic_DNA"/>
</dbReference>